<keyword evidence="7" id="KW-0436">Ligase</keyword>
<evidence type="ECO:0000313" key="7">
    <source>
        <dbReference type="EMBL" id="TFU01266.1"/>
    </source>
</evidence>
<dbReference type="AlphaFoldDB" id="A0A4Y9ELF7"/>
<protein>
    <submittedName>
        <fullName evidence="7">O-antigen ligase domain-containing protein</fullName>
    </submittedName>
</protein>
<comment type="subcellular location">
    <subcellularLocation>
        <location evidence="1">Membrane</location>
        <topology evidence="1">Multi-pass membrane protein</topology>
    </subcellularLocation>
</comment>
<feature type="transmembrane region" description="Helical" evidence="5">
    <location>
        <begin position="291"/>
        <end position="309"/>
    </location>
</feature>
<dbReference type="Proteomes" id="UP000297737">
    <property type="component" value="Unassembled WGS sequence"/>
</dbReference>
<feature type="transmembrane region" description="Helical" evidence="5">
    <location>
        <begin position="263"/>
        <end position="284"/>
    </location>
</feature>
<dbReference type="InterPro" id="IPR051533">
    <property type="entry name" value="WaaL-like"/>
</dbReference>
<feature type="transmembrane region" description="Helical" evidence="5">
    <location>
        <begin position="53"/>
        <end position="73"/>
    </location>
</feature>
<dbReference type="Pfam" id="PF04932">
    <property type="entry name" value="Wzy_C"/>
    <property type="match status" value="1"/>
</dbReference>
<feature type="transmembrane region" description="Helical" evidence="5">
    <location>
        <begin position="176"/>
        <end position="194"/>
    </location>
</feature>
<dbReference type="PANTHER" id="PTHR37422">
    <property type="entry name" value="TEICHURONIC ACID BIOSYNTHESIS PROTEIN TUAE"/>
    <property type="match status" value="1"/>
</dbReference>
<name>A0A4Y9ELF7_9SPHN</name>
<dbReference type="GO" id="GO:0016874">
    <property type="term" value="F:ligase activity"/>
    <property type="evidence" value="ECO:0007669"/>
    <property type="project" value="UniProtKB-KW"/>
</dbReference>
<evidence type="ECO:0000256" key="5">
    <source>
        <dbReference type="SAM" id="Phobius"/>
    </source>
</evidence>
<dbReference type="GO" id="GO:0016020">
    <property type="term" value="C:membrane"/>
    <property type="evidence" value="ECO:0007669"/>
    <property type="project" value="UniProtKB-SubCell"/>
</dbReference>
<evidence type="ECO:0000256" key="1">
    <source>
        <dbReference type="ARBA" id="ARBA00004141"/>
    </source>
</evidence>
<reference evidence="7 8" key="1">
    <citation type="submission" date="2019-02" db="EMBL/GenBank/DDBJ databases">
        <title>Polymorphobacter sp. isolated from the lake at the Tibet of China.</title>
        <authorList>
            <person name="Li A."/>
        </authorList>
    </citation>
    <scope>NUCLEOTIDE SEQUENCE [LARGE SCALE GENOMIC DNA]</scope>
    <source>
        <strain evidence="7 8">DJ1R-1</strain>
    </source>
</reference>
<dbReference type="EMBL" id="SIHO01000003">
    <property type="protein sequence ID" value="TFU01266.1"/>
    <property type="molecule type" value="Genomic_DNA"/>
</dbReference>
<feature type="transmembrane region" description="Helical" evidence="5">
    <location>
        <begin position="344"/>
        <end position="366"/>
    </location>
</feature>
<feature type="transmembrane region" description="Helical" evidence="5">
    <location>
        <begin position="466"/>
        <end position="485"/>
    </location>
</feature>
<accession>A0A4Y9ELF7</accession>
<feature type="transmembrane region" description="Helical" evidence="5">
    <location>
        <begin position="315"/>
        <end position="332"/>
    </location>
</feature>
<keyword evidence="2 5" id="KW-0812">Transmembrane</keyword>
<comment type="caution">
    <text evidence="7">The sequence shown here is derived from an EMBL/GenBank/DDBJ whole genome shotgun (WGS) entry which is preliminary data.</text>
</comment>
<feature type="transmembrane region" description="Helical" evidence="5">
    <location>
        <begin position="435"/>
        <end position="454"/>
    </location>
</feature>
<evidence type="ECO:0000313" key="8">
    <source>
        <dbReference type="Proteomes" id="UP000297737"/>
    </source>
</evidence>
<feature type="transmembrane region" description="Helical" evidence="5">
    <location>
        <begin position="27"/>
        <end position="47"/>
    </location>
</feature>
<feature type="transmembrane region" description="Helical" evidence="5">
    <location>
        <begin position="115"/>
        <end position="134"/>
    </location>
</feature>
<evidence type="ECO:0000259" key="6">
    <source>
        <dbReference type="Pfam" id="PF04932"/>
    </source>
</evidence>
<keyword evidence="8" id="KW-1185">Reference proteome</keyword>
<evidence type="ECO:0000256" key="3">
    <source>
        <dbReference type="ARBA" id="ARBA00022989"/>
    </source>
</evidence>
<keyword evidence="4 5" id="KW-0472">Membrane</keyword>
<feature type="transmembrane region" description="Helical" evidence="5">
    <location>
        <begin position="85"/>
        <end position="109"/>
    </location>
</feature>
<gene>
    <name evidence="7" type="ORF">EUV02_13270</name>
</gene>
<evidence type="ECO:0000256" key="4">
    <source>
        <dbReference type="ARBA" id="ARBA00023136"/>
    </source>
</evidence>
<sequence>MALSTPNVLPLYSKRAVQPPRTRLQTFMVYMAFIGLGTFYGLMMAYLPVGMMMIPTIPIAVMFLLSLWLLPDINIWDDPAMHKTFLIFMALFIVWPSYLAFAIPGIPWISPTRIALFWLMVLFLWAVATSSKLREEMVTTAKVSKPTFYFLMLFLVAQVISLPFGNDPVAAVQRAVNNQFYWTGMFFLACHLFLQPGALRRFLVVLMWLATITVLIGLWENRIEQLPYAPYIPSFLRTDEAYMARILSPQARATDGYYRAHSVFVVGLTFAEFLALCLPFLIHFGVTTRSTVNRALAGAGYVLFSAGIWVSHSRLGIVGWFESNFLYLILWSTRRMYFRKSDMIAPALTYGFPAMFIGFIGLVSVWQRLRTTIFGTGAAQSSTDARIAQRDRAIPLILKHPLGFGAAQGSDALDFRNAGGAQTVDSYFLTLALDYGILGFISYFGFCISGAIRGLKTYFRTDDEELLLSGPLAIAVLNSIVIKLVLSQEQMQPLLFLFMGALMAAAFRHKMAVEAARTGAEIDKSALVLARG</sequence>
<proteinExistence type="predicted"/>
<dbReference type="RefSeq" id="WP_135246770.1">
    <property type="nucleotide sequence ID" value="NZ_SIHO01000003.1"/>
</dbReference>
<keyword evidence="3 5" id="KW-1133">Transmembrane helix</keyword>
<dbReference type="OrthoDB" id="7209936at2"/>
<dbReference type="PANTHER" id="PTHR37422:SF13">
    <property type="entry name" value="LIPOPOLYSACCHARIDE BIOSYNTHESIS PROTEIN PA4999-RELATED"/>
    <property type="match status" value="1"/>
</dbReference>
<feature type="transmembrane region" description="Helical" evidence="5">
    <location>
        <begin position="201"/>
        <end position="219"/>
    </location>
</feature>
<feature type="transmembrane region" description="Helical" evidence="5">
    <location>
        <begin position="491"/>
        <end position="507"/>
    </location>
</feature>
<organism evidence="7 8">
    <name type="scientific">Glacieibacterium arshaanense</name>
    <dbReference type="NCBI Taxonomy" id="2511025"/>
    <lineage>
        <taxon>Bacteria</taxon>
        <taxon>Pseudomonadati</taxon>
        <taxon>Pseudomonadota</taxon>
        <taxon>Alphaproteobacteria</taxon>
        <taxon>Sphingomonadales</taxon>
        <taxon>Sphingosinicellaceae</taxon>
        <taxon>Glacieibacterium</taxon>
    </lineage>
</organism>
<feature type="domain" description="O-antigen ligase-related" evidence="6">
    <location>
        <begin position="300"/>
        <end position="444"/>
    </location>
</feature>
<feature type="transmembrane region" description="Helical" evidence="5">
    <location>
        <begin position="146"/>
        <end position="164"/>
    </location>
</feature>
<dbReference type="InterPro" id="IPR007016">
    <property type="entry name" value="O-antigen_ligase-rel_domated"/>
</dbReference>
<evidence type="ECO:0000256" key="2">
    <source>
        <dbReference type="ARBA" id="ARBA00022692"/>
    </source>
</evidence>